<name>A0A0N0E6E1_9HYPH</name>
<dbReference type="InterPro" id="IPR010982">
    <property type="entry name" value="Lambda_DNA-bd_dom_sf"/>
</dbReference>
<gene>
    <name evidence="1" type="ORF">SU32_16490</name>
</gene>
<dbReference type="STRING" id="1514904.SU32_16490"/>
<dbReference type="AlphaFoldDB" id="A0A0N0E6E1"/>
<dbReference type="RefSeq" id="WP_054000481.1">
    <property type="nucleotide sequence ID" value="NZ_JXMU01000039.1"/>
</dbReference>
<reference evidence="1 2" key="1">
    <citation type="submission" date="2015-01" db="EMBL/GenBank/DDBJ databases">
        <title>Ahrensia donghaiensis sp. nov., a novel dimethylsulphoniopropionate-cleavage bacterium isolated from seawater and emended descriptions of the genus Ahrensia and Ahrensia kielensis.</title>
        <authorList>
            <person name="Liu J."/>
        </authorList>
    </citation>
    <scope>NUCLEOTIDE SEQUENCE [LARGE SCALE GENOMIC DNA]</scope>
    <source>
        <strain evidence="1 2">LZD062</strain>
    </source>
</reference>
<proteinExistence type="predicted"/>
<dbReference type="GO" id="GO:0003677">
    <property type="term" value="F:DNA binding"/>
    <property type="evidence" value="ECO:0007669"/>
    <property type="project" value="InterPro"/>
</dbReference>
<dbReference type="PATRIC" id="fig|1514904.3.peg.2752"/>
<organism evidence="1 2">
    <name type="scientific">Ahrensia marina</name>
    <dbReference type="NCBI Taxonomy" id="1514904"/>
    <lineage>
        <taxon>Bacteria</taxon>
        <taxon>Pseudomonadati</taxon>
        <taxon>Pseudomonadota</taxon>
        <taxon>Alphaproteobacteria</taxon>
        <taxon>Hyphomicrobiales</taxon>
        <taxon>Ahrensiaceae</taxon>
        <taxon>Ahrensia</taxon>
    </lineage>
</organism>
<sequence>MIEDEDKIEKQIIAGYIDMRRLELRLSDRDLAHKSGVAITTMNRLRDPKDKSGFQRKTIRALLEALDGNLTDFETYRAQILDEAAGSEQAKFAPNTKDEPNALSGWYRADMARFCKDGIEKPFLVTRFVNFEKRQMFSDLVRLVGDDVPDAAKRVPESKEILKLVHGNMLSQSDDDALPFIDIGAADYAEAIKLSYAIGAQDYKAACPHCGSTAAFTCYNCKTAMCFDRSGDYDPVCVNCGMQHRRAEMFETNEYKR</sequence>
<evidence type="ECO:0000313" key="1">
    <source>
        <dbReference type="EMBL" id="KPA99927.1"/>
    </source>
</evidence>
<dbReference type="EMBL" id="JXMU01000039">
    <property type="protein sequence ID" value="KPA99927.1"/>
    <property type="molecule type" value="Genomic_DNA"/>
</dbReference>
<keyword evidence="2" id="KW-1185">Reference proteome</keyword>
<dbReference type="Proteomes" id="UP000038011">
    <property type="component" value="Unassembled WGS sequence"/>
</dbReference>
<accession>A0A0N0E6E1</accession>
<evidence type="ECO:0000313" key="2">
    <source>
        <dbReference type="Proteomes" id="UP000038011"/>
    </source>
</evidence>
<comment type="caution">
    <text evidence="1">The sequence shown here is derived from an EMBL/GenBank/DDBJ whole genome shotgun (WGS) entry which is preliminary data.</text>
</comment>
<protein>
    <submittedName>
        <fullName evidence="1">Uncharacterized protein</fullName>
    </submittedName>
</protein>
<dbReference type="SUPFAM" id="SSF47413">
    <property type="entry name" value="lambda repressor-like DNA-binding domains"/>
    <property type="match status" value="1"/>
</dbReference>